<gene>
    <name evidence="1" type="ORF">SAMN05192573_10832</name>
</gene>
<keyword evidence="2" id="KW-1185">Reference proteome</keyword>
<dbReference type="GeneID" id="91139574"/>
<dbReference type="Gene3D" id="1.10.1220.170">
    <property type="match status" value="1"/>
</dbReference>
<reference evidence="2" key="1">
    <citation type="submission" date="2016-10" db="EMBL/GenBank/DDBJ databases">
        <authorList>
            <person name="Varghese N."/>
            <person name="Submissions S."/>
        </authorList>
    </citation>
    <scope>NUCLEOTIDE SEQUENCE [LARGE SCALE GENOMIC DNA]</scope>
    <source>
        <strain evidence="2">Gh-67</strain>
    </source>
</reference>
<proteinExistence type="predicted"/>
<dbReference type="Pfam" id="PF10884">
    <property type="entry name" value="DUF2683"/>
    <property type="match status" value="1"/>
</dbReference>
<dbReference type="RefSeq" id="WP_090532581.1">
    <property type="nucleotide sequence ID" value="NZ_FNCG01000008.1"/>
</dbReference>
<name>A0A1G8B074_9SPHI</name>
<dbReference type="InterPro" id="IPR020271">
    <property type="entry name" value="Uncharacterised_MJ1172"/>
</dbReference>
<evidence type="ECO:0000313" key="1">
    <source>
        <dbReference type="EMBL" id="SDH26662.1"/>
    </source>
</evidence>
<protein>
    <submittedName>
        <fullName evidence="1">Uncharacterized protein</fullName>
    </submittedName>
</protein>
<dbReference type="STRING" id="551996.SAMN05192573_10832"/>
<dbReference type="EMBL" id="FNCG01000008">
    <property type="protein sequence ID" value="SDH26662.1"/>
    <property type="molecule type" value="Genomic_DNA"/>
</dbReference>
<sequence length="73" mass="8294">MTTLTIHPADADQETAIRIFLDALHVDYKTSEITDDTAYLLSSEANAQHLQKSIEQEHQGKVTKLNLDDIWKL</sequence>
<evidence type="ECO:0000313" key="2">
    <source>
        <dbReference type="Proteomes" id="UP000199705"/>
    </source>
</evidence>
<accession>A0A1G8B074</accession>
<organism evidence="1 2">
    <name type="scientific">Mucilaginibacter gossypii</name>
    <dbReference type="NCBI Taxonomy" id="551996"/>
    <lineage>
        <taxon>Bacteria</taxon>
        <taxon>Pseudomonadati</taxon>
        <taxon>Bacteroidota</taxon>
        <taxon>Sphingobacteriia</taxon>
        <taxon>Sphingobacteriales</taxon>
        <taxon>Sphingobacteriaceae</taxon>
        <taxon>Mucilaginibacter</taxon>
    </lineage>
</organism>
<dbReference type="Proteomes" id="UP000199705">
    <property type="component" value="Unassembled WGS sequence"/>
</dbReference>
<dbReference type="AlphaFoldDB" id="A0A1G8B074"/>